<name>Q1PWU9_KUEST</name>
<evidence type="ECO:0000313" key="1">
    <source>
        <dbReference type="EMBL" id="CAJ71703.1"/>
    </source>
</evidence>
<dbReference type="AlphaFoldDB" id="Q1PWU9"/>
<reference evidence="1" key="2">
    <citation type="submission" date="2006-01" db="EMBL/GenBank/DDBJ databases">
        <authorList>
            <person name="Genoscope"/>
        </authorList>
    </citation>
    <scope>NUCLEOTIDE SEQUENCE</scope>
</reference>
<accession>Q1PWU9</accession>
<dbReference type="InterPro" id="IPR036249">
    <property type="entry name" value="Thioredoxin-like_sf"/>
</dbReference>
<gene>
    <name evidence="1" type="ORF">kustc0958</name>
</gene>
<reference evidence="1" key="1">
    <citation type="journal article" date="2006" name="Nature">
        <title>Deciphering the evolution and metabolism of an anammox bacterium from a community genome.</title>
        <authorList>
            <person name="Strous M."/>
            <person name="Pelletier E."/>
            <person name="Mangenot S."/>
            <person name="Rattei T."/>
            <person name="Lehner A."/>
            <person name="Taylor M.W."/>
            <person name="Horn M."/>
            <person name="Daims H."/>
            <person name="Bartol-Mavel D."/>
            <person name="Wincker P."/>
            <person name="Barbe V."/>
            <person name="Fonknechten N."/>
            <person name="Vallenet D."/>
            <person name="Segurens B."/>
            <person name="Schenowitz-Truong C."/>
            <person name="Medigue C."/>
            <person name="Collingro A."/>
            <person name="Snel B."/>
            <person name="Dutilh B.E."/>
            <person name="OpDenCamp H.J.M."/>
            <person name="vanDerDrift C."/>
            <person name="Cirpus I."/>
            <person name="vanDePas-Schoonen K.T."/>
            <person name="Harhangi H.R."/>
            <person name="vanNiftrik L."/>
            <person name="Schmid M."/>
            <person name="Keltjens J."/>
            <person name="vanDeVossenberg J."/>
            <person name="Kartal B."/>
            <person name="Meier H."/>
            <person name="Frishman D."/>
            <person name="Huynen M.A."/>
            <person name="Mewes H."/>
            <person name="Weissenbach J."/>
            <person name="Jetten M.S.M."/>
            <person name="Wagner M."/>
            <person name="LePaslier D."/>
        </authorList>
    </citation>
    <scope>NUCLEOTIDE SEQUENCE</scope>
</reference>
<sequence length="63" mass="7083">MVRSLYGVVGLPTIVFVNKDGTVVKDKTIAGFVNSKEFLSIIKSLEWRKIKRHANYFIAPGTE</sequence>
<organism evidence="1">
    <name type="scientific">Kuenenia stuttgartiensis</name>
    <dbReference type="NCBI Taxonomy" id="174633"/>
    <lineage>
        <taxon>Bacteria</taxon>
        <taxon>Pseudomonadati</taxon>
        <taxon>Planctomycetota</taxon>
        <taxon>Candidatus Brocadiia</taxon>
        <taxon>Candidatus Brocadiales</taxon>
        <taxon>Candidatus Brocadiaceae</taxon>
        <taxon>Candidatus Kuenenia</taxon>
    </lineage>
</organism>
<dbReference type="EMBL" id="CT573073">
    <property type="protein sequence ID" value="CAJ71703.1"/>
    <property type="molecule type" value="Genomic_DNA"/>
</dbReference>
<dbReference type="Gene3D" id="3.40.30.10">
    <property type="entry name" value="Glutaredoxin"/>
    <property type="match status" value="1"/>
</dbReference>
<protein>
    <recommendedName>
        <fullName evidence="2">Thioredoxin-like fold domain-containing protein</fullName>
    </recommendedName>
</protein>
<proteinExistence type="predicted"/>
<dbReference type="SUPFAM" id="SSF52833">
    <property type="entry name" value="Thioredoxin-like"/>
    <property type="match status" value="1"/>
</dbReference>
<evidence type="ECO:0008006" key="2">
    <source>
        <dbReference type="Google" id="ProtNLM"/>
    </source>
</evidence>